<reference evidence="2" key="1">
    <citation type="journal article" date="2023" name="Front. Plant Sci.">
        <title>Chromosomal-level genome assembly of Melastoma candidum provides insights into trichome evolution.</title>
        <authorList>
            <person name="Zhong Y."/>
            <person name="Wu W."/>
            <person name="Sun C."/>
            <person name="Zou P."/>
            <person name="Liu Y."/>
            <person name="Dai S."/>
            <person name="Zhou R."/>
        </authorList>
    </citation>
    <scope>NUCLEOTIDE SEQUENCE [LARGE SCALE GENOMIC DNA]</scope>
</reference>
<dbReference type="Proteomes" id="UP001057402">
    <property type="component" value="Chromosome 9"/>
</dbReference>
<keyword evidence="2" id="KW-1185">Reference proteome</keyword>
<gene>
    <name evidence="1" type="ORF">MLD38_032027</name>
</gene>
<accession>A0ACB9MSK1</accession>
<comment type="caution">
    <text evidence="1">The sequence shown here is derived from an EMBL/GenBank/DDBJ whole genome shotgun (WGS) entry which is preliminary data.</text>
</comment>
<organism evidence="1 2">
    <name type="scientific">Melastoma candidum</name>
    <dbReference type="NCBI Taxonomy" id="119954"/>
    <lineage>
        <taxon>Eukaryota</taxon>
        <taxon>Viridiplantae</taxon>
        <taxon>Streptophyta</taxon>
        <taxon>Embryophyta</taxon>
        <taxon>Tracheophyta</taxon>
        <taxon>Spermatophyta</taxon>
        <taxon>Magnoliopsida</taxon>
        <taxon>eudicotyledons</taxon>
        <taxon>Gunneridae</taxon>
        <taxon>Pentapetalae</taxon>
        <taxon>rosids</taxon>
        <taxon>malvids</taxon>
        <taxon>Myrtales</taxon>
        <taxon>Melastomataceae</taxon>
        <taxon>Melastomatoideae</taxon>
        <taxon>Melastomateae</taxon>
        <taxon>Melastoma</taxon>
    </lineage>
</organism>
<proteinExistence type="predicted"/>
<dbReference type="EMBL" id="CM042888">
    <property type="protein sequence ID" value="KAI4326748.1"/>
    <property type="molecule type" value="Genomic_DNA"/>
</dbReference>
<evidence type="ECO:0000313" key="2">
    <source>
        <dbReference type="Proteomes" id="UP001057402"/>
    </source>
</evidence>
<evidence type="ECO:0000313" key="1">
    <source>
        <dbReference type="EMBL" id="KAI4326748.1"/>
    </source>
</evidence>
<name>A0ACB9MSK1_9MYRT</name>
<sequence length="300" mass="33084">MEAPPGLLRSSSTPPLICGILPSPVRNGGSWKTTPPSSAASLRIRPTIGGKLKVDVAAAVSSIKMIAESDEYMLKQMKDVAAARKRWDSLIREGKVKVLTPREAGYAIQLSDKSLLDVRPTVERDKAWVKGSTWIPIFDVEDTLDLGTLTRKITNFTMGGWWSGSPTLSFNSQFLRRVEEKFPKDDDLIIACQKGLRSLAACELLYNTGYRNLFWVQGGLEAAEEEDLPREGPQPLRFAGIGGVSEFLGWTDQQRAAGAKEGWGYRLVFSSRLVGVILVADALFLGAQQLSRYLQEIKSH</sequence>
<protein>
    <submittedName>
        <fullName evidence="1">Uncharacterized protein</fullName>
    </submittedName>
</protein>